<dbReference type="KEGG" id="mflg:ABS361_16865"/>
<name>A0AAU7X7D1_9HYPH</name>
<evidence type="ECO:0000256" key="2">
    <source>
        <dbReference type="ARBA" id="ARBA00022630"/>
    </source>
</evidence>
<evidence type="ECO:0000313" key="6">
    <source>
        <dbReference type="EMBL" id="XBY43730.1"/>
    </source>
</evidence>
<proteinExistence type="inferred from homology"/>
<sequence>MSDLAASLTRGLDLPLIVAPMFLVSGPALVIEACRAGVIGTFPALNQRTSEGFEAWLDEIETALAAGKPDGGPAAPFGVNLIVHPTNPRLKADLELVVKHKVPLVITSLGAVGEVVDAVHSYGGVVFHDVITARHGAKAAAAGVDGLIAVAAGAGGHAGTLSPFALLKELRRVFAGPIVLSGAMSSGGDIAAARAMGAELAYMGTRFVATEESLAPDAYKAMIVAAQAGDIVYTPKVSGVNANFMRQSLEANGIDPNAAGTPKLDMDKEAKAWRDVWSAGHGVGGIADVPKVAALVARLRREYAQARDRLVG</sequence>
<evidence type="ECO:0000256" key="1">
    <source>
        <dbReference type="ARBA" id="ARBA00009881"/>
    </source>
</evidence>
<evidence type="ECO:0000256" key="5">
    <source>
        <dbReference type="ARBA" id="ARBA00023033"/>
    </source>
</evidence>
<dbReference type="FunFam" id="3.20.20.70:FF:000210">
    <property type="entry name" value="2-nitropropane dioxygenase"/>
    <property type="match status" value="1"/>
</dbReference>
<organism evidence="6">
    <name type="scientific">Methyloraptor flagellatus</name>
    <dbReference type="NCBI Taxonomy" id="3162530"/>
    <lineage>
        <taxon>Bacteria</taxon>
        <taxon>Pseudomonadati</taxon>
        <taxon>Pseudomonadota</taxon>
        <taxon>Alphaproteobacteria</taxon>
        <taxon>Hyphomicrobiales</taxon>
        <taxon>Ancalomicrobiaceae</taxon>
        <taxon>Methyloraptor</taxon>
    </lineage>
</organism>
<dbReference type="AlphaFoldDB" id="A0AAU7X7D1"/>
<dbReference type="PANTHER" id="PTHR42747:SF4">
    <property type="entry name" value="BLR1330 PROTEIN"/>
    <property type="match status" value="1"/>
</dbReference>
<dbReference type="SUPFAM" id="SSF51412">
    <property type="entry name" value="Inosine monophosphate dehydrogenase (IMPDH)"/>
    <property type="match status" value="1"/>
</dbReference>
<dbReference type="Pfam" id="PF03060">
    <property type="entry name" value="NMO"/>
    <property type="match status" value="1"/>
</dbReference>
<keyword evidence="3" id="KW-0288">FMN</keyword>
<keyword evidence="4 6" id="KW-0560">Oxidoreductase</keyword>
<dbReference type="EMBL" id="CP158568">
    <property type="protein sequence ID" value="XBY43730.1"/>
    <property type="molecule type" value="Genomic_DNA"/>
</dbReference>
<evidence type="ECO:0000256" key="4">
    <source>
        <dbReference type="ARBA" id="ARBA00023002"/>
    </source>
</evidence>
<keyword evidence="5 6" id="KW-0503">Monooxygenase</keyword>
<dbReference type="InterPro" id="IPR013785">
    <property type="entry name" value="Aldolase_TIM"/>
</dbReference>
<dbReference type="InterPro" id="IPR004136">
    <property type="entry name" value="NMO"/>
</dbReference>
<dbReference type="CDD" id="cd04730">
    <property type="entry name" value="NPD_like"/>
    <property type="match status" value="1"/>
</dbReference>
<keyword evidence="2" id="KW-0285">Flavoprotein</keyword>
<dbReference type="PANTHER" id="PTHR42747">
    <property type="entry name" value="NITRONATE MONOOXYGENASE-RELATED"/>
    <property type="match status" value="1"/>
</dbReference>
<accession>A0AAU7X7D1</accession>
<evidence type="ECO:0000256" key="3">
    <source>
        <dbReference type="ARBA" id="ARBA00022643"/>
    </source>
</evidence>
<dbReference type="RefSeq" id="WP_407048832.1">
    <property type="nucleotide sequence ID" value="NZ_CP158568.1"/>
</dbReference>
<reference evidence="6" key="1">
    <citation type="submission" date="2024-06" db="EMBL/GenBank/DDBJ databases">
        <title>Methylostella associata gen. nov., sp. nov., a novel Ancalomicrobiaceae-affiliated facultatively methylotrophic bacteria that feed on methanotrophs of the genus Methylococcus.</title>
        <authorList>
            <person name="Saltykova V."/>
            <person name="Danilova O.V."/>
            <person name="Oshkin I.Y."/>
            <person name="Belova S.E."/>
            <person name="Pimenov N.V."/>
            <person name="Dedysh S.N."/>
        </authorList>
    </citation>
    <scope>NUCLEOTIDE SEQUENCE</scope>
    <source>
        <strain evidence="6">S20</strain>
    </source>
</reference>
<dbReference type="Gene3D" id="3.20.20.70">
    <property type="entry name" value="Aldolase class I"/>
    <property type="match status" value="1"/>
</dbReference>
<gene>
    <name evidence="6" type="ORF">ABS361_16865</name>
</gene>
<comment type="similarity">
    <text evidence="1">Belongs to the nitronate monooxygenase family. NMO class I subfamily.</text>
</comment>
<dbReference type="EC" id="1.13.12.-" evidence="6"/>
<protein>
    <submittedName>
        <fullName evidence="6">Nitronate monooxygenase family protein</fullName>
        <ecNumber evidence="6">1.13.12.-</ecNumber>
    </submittedName>
</protein>
<dbReference type="GO" id="GO:0018580">
    <property type="term" value="F:nitronate monooxygenase activity"/>
    <property type="evidence" value="ECO:0007669"/>
    <property type="project" value="InterPro"/>
</dbReference>